<dbReference type="NCBIfam" id="TIGR04267">
    <property type="entry name" value="mod_HExxH"/>
    <property type="match status" value="1"/>
</dbReference>
<gene>
    <name evidence="1" type="ORF">J2782_003193</name>
</gene>
<dbReference type="EMBL" id="JAVDQT010000005">
    <property type="protein sequence ID" value="MDR6433447.1"/>
    <property type="molecule type" value="Genomic_DNA"/>
</dbReference>
<sequence length="366" mass="40822">MDNAALISAFPSKARTDLARQNYYFKVLSSLAYLISVGAPNRDCPNISSLVRTPLSSGALEPRLFYLHDALLLAMRAQDVNRVQQTLQAVEEVAKAGMRIKNDHIPEIISIGDADWENFIVENSINLGEEYFNKCPEIAPVSEDVAAEQRGNVIAALELIEEFFPAMHEEVQGLLNKLRLFKGAVTMGITDVRMFGCMLIRTPRPEVNTQLYYAEHITHETSHMYLNAAMSIDPILLNDRSELFTSPLRPDPRPMIGVFHATFVTSRIVQLFESLSQDWAASEDTDVYLYQQLDELKAGINEVTRGAKLTPTGALLLREFEEIAQNADQVIAKSGLDTGKVYMHRFGGGTEFKPAKSIDKSVETHG</sequence>
<dbReference type="InterPro" id="IPR026337">
    <property type="entry name" value="AKG_HExxH"/>
</dbReference>
<dbReference type="Proteomes" id="UP001184614">
    <property type="component" value="Unassembled WGS sequence"/>
</dbReference>
<protein>
    <recommendedName>
        <fullName evidence="3">HEXXH motif domain-containing protein</fullName>
    </recommendedName>
</protein>
<dbReference type="RefSeq" id="WP_310014265.1">
    <property type="nucleotide sequence ID" value="NZ_JAVDQT010000005.1"/>
</dbReference>
<organism evidence="1 2">
    <name type="scientific">Brucella pseudogrignonensis</name>
    <dbReference type="NCBI Taxonomy" id="419475"/>
    <lineage>
        <taxon>Bacteria</taxon>
        <taxon>Pseudomonadati</taxon>
        <taxon>Pseudomonadota</taxon>
        <taxon>Alphaproteobacteria</taxon>
        <taxon>Hyphomicrobiales</taxon>
        <taxon>Brucellaceae</taxon>
        <taxon>Brucella/Ochrobactrum group</taxon>
        <taxon>Brucella</taxon>
    </lineage>
</organism>
<evidence type="ECO:0008006" key="3">
    <source>
        <dbReference type="Google" id="ProtNLM"/>
    </source>
</evidence>
<comment type="caution">
    <text evidence="1">The sequence shown here is derived from an EMBL/GenBank/DDBJ whole genome shotgun (WGS) entry which is preliminary data.</text>
</comment>
<keyword evidence="2" id="KW-1185">Reference proteome</keyword>
<evidence type="ECO:0000313" key="1">
    <source>
        <dbReference type="EMBL" id="MDR6433447.1"/>
    </source>
</evidence>
<proteinExistence type="predicted"/>
<name>A0ABU1MBM5_9HYPH</name>
<evidence type="ECO:0000313" key="2">
    <source>
        <dbReference type="Proteomes" id="UP001184614"/>
    </source>
</evidence>
<accession>A0ABU1MBM5</accession>
<reference evidence="1 2" key="1">
    <citation type="submission" date="2023-07" db="EMBL/GenBank/DDBJ databases">
        <title>Sorghum-associated microbial communities from plants grown in Nebraska, USA.</title>
        <authorList>
            <person name="Schachtman D."/>
        </authorList>
    </citation>
    <scope>NUCLEOTIDE SEQUENCE [LARGE SCALE GENOMIC DNA]</scope>
    <source>
        <strain evidence="1 2">DS1730</strain>
    </source>
</reference>